<dbReference type="VEuPathDB" id="FungiDB:BCV72DRAFT_34051"/>
<name>A0A1X0QU42_RHIZD</name>
<proteinExistence type="predicted"/>
<dbReference type="OrthoDB" id="1668230at2759"/>
<sequence length="102" mass="11522">MALFASSKDLKLHENRENAKLASVNFVASSQVSEALAQSGHLALSAPSQIIGQFQYLKTLTHDNLCEYVEIHRGKHDYLLSQNIMTTLFKRQEDLTQIIHQP</sequence>
<dbReference type="AlphaFoldDB" id="A0A1X0QU42"/>
<evidence type="ECO:0000313" key="1">
    <source>
        <dbReference type="EMBL" id="ORE03283.1"/>
    </source>
</evidence>
<accession>A0A1X0QU42</accession>
<reference evidence="1" key="1">
    <citation type="journal article" date="2016" name="Proc. Natl. Acad. Sci. U.S.A.">
        <title>Lipid metabolic changes in an early divergent fungus govern the establishment of a mutualistic symbiosis with endobacteria.</title>
        <authorList>
            <person name="Lastovetsky O.A."/>
            <person name="Gaspar M.L."/>
            <person name="Mondo S.J."/>
            <person name="LaButti K.M."/>
            <person name="Sandor L."/>
            <person name="Grigoriev I.V."/>
            <person name="Henry S.A."/>
            <person name="Pawlowska T.E."/>
        </authorList>
    </citation>
    <scope>NUCLEOTIDE SEQUENCE [LARGE SCALE GENOMIC DNA]</scope>
    <source>
        <strain evidence="1">ATCC 52814</strain>
    </source>
</reference>
<organism evidence="1">
    <name type="scientific">Rhizopus microsporus var. microsporus</name>
    <dbReference type="NCBI Taxonomy" id="86635"/>
    <lineage>
        <taxon>Eukaryota</taxon>
        <taxon>Fungi</taxon>
        <taxon>Fungi incertae sedis</taxon>
        <taxon>Mucoromycota</taxon>
        <taxon>Mucoromycotina</taxon>
        <taxon>Mucoromycetes</taxon>
        <taxon>Mucorales</taxon>
        <taxon>Mucorineae</taxon>
        <taxon>Rhizopodaceae</taxon>
        <taxon>Rhizopus</taxon>
    </lineage>
</organism>
<dbReference type="EMBL" id="KV922010">
    <property type="protein sequence ID" value="ORE03283.1"/>
    <property type="molecule type" value="Genomic_DNA"/>
</dbReference>
<dbReference type="Proteomes" id="UP000242414">
    <property type="component" value="Unassembled WGS sequence"/>
</dbReference>
<protein>
    <submittedName>
        <fullName evidence="1">Uncharacterized protein</fullName>
    </submittedName>
</protein>
<gene>
    <name evidence="1" type="ORF">BCV72DRAFT_34051</name>
</gene>